<dbReference type="GO" id="GO:0006352">
    <property type="term" value="P:DNA-templated transcription initiation"/>
    <property type="evidence" value="ECO:0007669"/>
    <property type="project" value="InterPro"/>
</dbReference>
<accession>A5MZL8</accession>
<dbReference type="InterPro" id="IPR013249">
    <property type="entry name" value="RNA_pol_sigma70_r4_t2"/>
</dbReference>
<reference evidence="7 8" key="1">
    <citation type="journal article" date="2008" name="Proc. Natl. Acad. Sci. U.S.A.">
        <title>The genome of Clostridium kluyveri, a strict anaerobe with unique metabolic features.</title>
        <authorList>
            <person name="Seedorf H."/>
            <person name="Fricke W.F."/>
            <person name="Veith B."/>
            <person name="Brueggemann H."/>
            <person name="Liesegang H."/>
            <person name="Strittmatter A."/>
            <person name="Miethke M."/>
            <person name="Buckel W."/>
            <person name="Hinderberger J."/>
            <person name="Li F."/>
            <person name="Hagemeier C."/>
            <person name="Thauer R.K."/>
            <person name="Gottschalk G."/>
        </authorList>
    </citation>
    <scope>NUCLEOTIDE SEQUENCE [LARGE SCALE GENOMIC DNA]</scope>
    <source>
        <strain evidence="8">ATCC 8527 / DSM 555 / NCIMB 10680</strain>
    </source>
</reference>
<dbReference type="Pfam" id="PF04542">
    <property type="entry name" value="Sigma70_r2"/>
    <property type="match status" value="1"/>
</dbReference>
<dbReference type="PANTHER" id="PTHR43133">
    <property type="entry name" value="RNA POLYMERASE ECF-TYPE SIGMA FACTO"/>
    <property type="match status" value="1"/>
</dbReference>
<gene>
    <name evidence="7" type="ordered locus">CKL_2302</name>
</gene>
<dbReference type="NCBIfam" id="TIGR02937">
    <property type="entry name" value="sigma70-ECF"/>
    <property type="match status" value="1"/>
</dbReference>
<dbReference type="Pfam" id="PF08281">
    <property type="entry name" value="Sigma70_r4_2"/>
    <property type="match status" value="1"/>
</dbReference>
<dbReference type="InterPro" id="IPR039425">
    <property type="entry name" value="RNA_pol_sigma-70-like"/>
</dbReference>
<dbReference type="STRING" id="431943.CKL_2302"/>
<dbReference type="EMBL" id="CP000673">
    <property type="protein sequence ID" value="EDK34314.1"/>
    <property type="molecule type" value="Genomic_DNA"/>
</dbReference>
<dbReference type="CDD" id="cd06171">
    <property type="entry name" value="Sigma70_r4"/>
    <property type="match status" value="1"/>
</dbReference>
<name>A5MZL8_CLOK5</name>
<dbReference type="GO" id="GO:0016987">
    <property type="term" value="F:sigma factor activity"/>
    <property type="evidence" value="ECO:0007669"/>
    <property type="project" value="UniProtKB-KW"/>
</dbReference>
<evidence type="ECO:0000259" key="5">
    <source>
        <dbReference type="Pfam" id="PF04542"/>
    </source>
</evidence>
<dbReference type="GO" id="GO:0003677">
    <property type="term" value="F:DNA binding"/>
    <property type="evidence" value="ECO:0007669"/>
    <property type="project" value="InterPro"/>
</dbReference>
<evidence type="ECO:0000256" key="1">
    <source>
        <dbReference type="ARBA" id="ARBA00010641"/>
    </source>
</evidence>
<dbReference type="InterPro" id="IPR013325">
    <property type="entry name" value="RNA_pol_sigma_r2"/>
</dbReference>
<organism evidence="7 8">
    <name type="scientific">Clostridium kluyveri (strain ATCC 8527 / DSM 555 / NBRC 12016 / NCIMB 10680 / K1)</name>
    <dbReference type="NCBI Taxonomy" id="431943"/>
    <lineage>
        <taxon>Bacteria</taxon>
        <taxon>Bacillati</taxon>
        <taxon>Bacillota</taxon>
        <taxon>Clostridia</taxon>
        <taxon>Eubacteriales</taxon>
        <taxon>Clostridiaceae</taxon>
        <taxon>Clostridium</taxon>
    </lineage>
</organism>
<dbReference type="InterPro" id="IPR013324">
    <property type="entry name" value="RNA_pol_sigma_r3/r4-like"/>
</dbReference>
<keyword evidence="2" id="KW-0805">Transcription regulation</keyword>
<evidence type="ECO:0000259" key="6">
    <source>
        <dbReference type="Pfam" id="PF08281"/>
    </source>
</evidence>
<feature type="domain" description="RNA polymerase sigma factor 70 region 4 type 2" evidence="6">
    <location>
        <begin position="111"/>
        <end position="162"/>
    </location>
</feature>
<evidence type="ECO:0000256" key="4">
    <source>
        <dbReference type="ARBA" id="ARBA00023163"/>
    </source>
</evidence>
<keyword evidence="8" id="KW-1185">Reference proteome</keyword>
<protein>
    <submittedName>
        <fullName evidence="7">Sigma factor-related protein</fullName>
    </submittedName>
</protein>
<dbReference type="HOGENOM" id="CLU_047691_3_4_9"/>
<dbReference type="Gene3D" id="1.10.10.10">
    <property type="entry name" value="Winged helix-like DNA-binding domain superfamily/Winged helix DNA-binding domain"/>
    <property type="match status" value="1"/>
</dbReference>
<dbReference type="InterPro" id="IPR036388">
    <property type="entry name" value="WH-like_DNA-bd_sf"/>
</dbReference>
<keyword evidence="3" id="KW-0731">Sigma factor</keyword>
<evidence type="ECO:0000256" key="3">
    <source>
        <dbReference type="ARBA" id="ARBA00023082"/>
    </source>
</evidence>
<dbReference type="InterPro" id="IPR014284">
    <property type="entry name" value="RNA_pol_sigma-70_dom"/>
</dbReference>
<dbReference type="InterPro" id="IPR007627">
    <property type="entry name" value="RNA_pol_sigma70_r2"/>
</dbReference>
<dbReference type="SUPFAM" id="SSF88659">
    <property type="entry name" value="Sigma3 and sigma4 domains of RNA polymerase sigma factors"/>
    <property type="match status" value="1"/>
</dbReference>
<dbReference type="Gene3D" id="1.10.1740.10">
    <property type="match status" value="1"/>
</dbReference>
<dbReference type="KEGG" id="ckl:CKL_2302"/>
<dbReference type="AlphaFoldDB" id="A5MZL8"/>
<dbReference type="RefSeq" id="WP_012102644.1">
    <property type="nucleotide sequence ID" value="NC_009706.1"/>
</dbReference>
<evidence type="ECO:0000313" key="7">
    <source>
        <dbReference type="EMBL" id="EDK34314.1"/>
    </source>
</evidence>
<comment type="similarity">
    <text evidence="1">Belongs to the sigma-70 factor family. ECF subfamily.</text>
</comment>
<feature type="domain" description="RNA polymerase sigma-70 region 2" evidence="5">
    <location>
        <begin position="22"/>
        <end position="87"/>
    </location>
</feature>
<keyword evidence="4" id="KW-0804">Transcription</keyword>
<dbReference type="Proteomes" id="UP000002411">
    <property type="component" value="Chromosome"/>
</dbReference>
<sequence length="174" mass="20722">MIQEYNILQKIENDNTICLEDLINLYYPDVFRYCLWHTPNRQAAEDATQETFLKTIRYFKKYIHCGKFKSYVYKVASNVCIDIWRKKGMESLPENLAYMENGFAQTEFDLDLKCLVENLPEKYREIVLLRFAQDLSMREIAEIENIPLRTVQSRLRAALKQIKKNVRKGEQAHE</sequence>
<dbReference type="PANTHER" id="PTHR43133:SF51">
    <property type="entry name" value="RNA POLYMERASE SIGMA FACTOR"/>
    <property type="match status" value="1"/>
</dbReference>
<evidence type="ECO:0000256" key="2">
    <source>
        <dbReference type="ARBA" id="ARBA00023015"/>
    </source>
</evidence>
<proteinExistence type="inferred from homology"/>
<evidence type="ECO:0000313" key="8">
    <source>
        <dbReference type="Proteomes" id="UP000002411"/>
    </source>
</evidence>
<dbReference type="SUPFAM" id="SSF88946">
    <property type="entry name" value="Sigma2 domain of RNA polymerase sigma factors"/>
    <property type="match status" value="1"/>
</dbReference>
<dbReference type="eggNOG" id="COG1595">
    <property type="taxonomic scope" value="Bacteria"/>
</dbReference>